<dbReference type="GO" id="GO:0012505">
    <property type="term" value="C:endomembrane system"/>
    <property type="evidence" value="ECO:0007669"/>
    <property type="project" value="TreeGrafter"/>
</dbReference>
<dbReference type="EMBL" id="BDDD01005101">
    <property type="protein sequence ID" value="GAV88852.1"/>
    <property type="molecule type" value="Genomic_DNA"/>
</dbReference>
<evidence type="ECO:0000256" key="7">
    <source>
        <dbReference type="ARBA" id="ARBA00023065"/>
    </source>
</evidence>
<keyword evidence="5" id="KW-0630">Potassium</keyword>
<dbReference type="AlphaFoldDB" id="A0A1Q3D8S4"/>
<evidence type="ECO:0000259" key="13">
    <source>
        <dbReference type="Pfam" id="PF23259"/>
    </source>
</evidence>
<evidence type="ECO:0000313" key="15">
    <source>
        <dbReference type="Proteomes" id="UP000187406"/>
    </source>
</evidence>
<dbReference type="Gene3D" id="1.20.1530.20">
    <property type="match status" value="1"/>
</dbReference>
<feature type="transmembrane region" description="Helical" evidence="10">
    <location>
        <begin position="88"/>
        <end position="107"/>
    </location>
</feature>
<evidence type="ECO:0000256" key="6">
    <source>
        <dbReference type="ARBA" id="ARBA00022989"/>
    </source>
</evidence>
<feature type="transmembrane region" description="Helical" evidence="10">
    <location>
        <begin position="302"/>
        <end position="321"/>
    </location>
</feature>
<dbReference type="InterPro" id="IPR057291">
    <property type="entry name" value="CHX17_2nd"/>
</dbReference>
<comment type="similarity">
    <text evidence="9">Belongs to the monovalent cation:proton antiporter 2 (CPA2) transporter (TC 2.A.37) family. CHX (TC 2.A.37.4) subfamily.</text>
</comment>
<dbReference type="GO" id="GO:1902600">
    <property type="term" value="P:proton transmembrane transport"/>
    <property type="evidence" value="ECO:0007669"/>
    <property type="project" value="InterPro"/>
</dbReference>
<dbReference type="Pfam" id="PF00999">
    <property type="entry name" value="Na_H_Exchanger"/>
    <property type="match status" value="1"/>
</dbReference>
<dbReference type="GO" id="GO:0015297">
    <property type="term" value="F:antiporter activity"/>
    <property type="evidence" value="ECO:0007669"/>
    <property type="project" value="InterPro"/>
</dbReference>
<proteinExistence type="inferred from homology"/>
<feature type="domain" description="Cation/H(+) antiporter central" evidence="12">
    <location>
        <begin position="409"/>
        <end position="547"/>
    </location>
</feature>
<feature type="transmembrane region" description="Helical" evidence="10">
    <location>
        <begin position="60"/>
        <end position="82"/>
    </location>
</feature>
<feature type="domain" description="Cation/H+ exchanger transmembrane" evidence="11">
    <location>
        <begin position="2"/>
        <end position="353"/>
    </location>
</feature>
<feature type="transmembrane region" description="Helical" evidence="10">
    <location>
        <begin position="333"/>
        <end position="355"/>
    </location>
</feature>
<protein>
    <submittedName>
        <fullName evidence="14">Na_H_Exchanger domain-containing protein</fullName>
    </submittedName>
</protein>
<gene>
    <name evidence="14" type="ORF">CFOL_v3_32273</name>
</gene>
<dbReference type="InParanoid" id="A0A1Q3D8S4"/>
<dbReference type="InterPro" id="IPR006153">
    <property type="entry name" value="Cation/H_exchanger_TM"/>
</dbReference>
<evidence type="ECO:0000313" key="14">
    <source>
        <dbReference type="EMBL" id="GAV88852.1"/>
    </source>
</evidence>
<organism evidence="14 15">
    <name type="scientific">Cephalotus follicularis</name>
    <name type="common">Albany pitcher plant</name>
    <dbReference type="NCBI Taxonomy" id="3775"/>
    <lineage>
        <taxon>Eukaryota</taxon>
        <taxon>Viridiplantae</taxon>
        <taxon>Streptophyta</taxon>
        <taxon>Embryophyta</taxon>
        <taxon>Tracheophyta</taxon>
        <taxon>Spermatophyta</taxon>
        <taxon>Magnoliopsida</taxon>
        <taxon>eudicotyledons</taxon>
        <taxon>Gunneridae</taxon>
        <taxon>Pentapetalae</taxon>
        <taxon>rosids</taxon>
        <taxon>fabids</taxon>
        <taxon>Oxalidales</taxon>
        <taxon>Cephalotaceae</taxon>
        <taxon>Cephalotus</taxon>
    </lineage>
</organism>
<dbReference type="GO" id="GO:0016020">
    <property type="term" value="C:membrane"/>
    <property type="evidence" value="ECO:0007669"/>
    <property type="project" value="UniProtKB-SubCell"/>
</dbReference>
<dbReference type="GO" id="GO:0006813">
    <property type="term" value="P:potassium ion transport"/>
    <property type="evidence" value="ECO:0007669"/>
    <property type="project" value="UniProtKB-KW"/>
</dbReference>
<comment type="caution">
    <text evidence="14">The sequence shown here is derived from an EMBL/GenBank/DDBJ whole genome shotgun (WGS) entry which is preliminary data.</text>
</comment>
<evidence type="ECO:0000256" key="3">
    <source>
        <dbReference type="ARBA" id="ARBA00022538"/>
    </source>
</evidence>
<feature type="non-terminal residue" evidence="14">
    <location>
        <position position="1"/>
    </location>
</feature>
<dbReference type="Pfam" id="PF23259">
    <property type="entry name" value="CHX17_C"/>
    <property type="match status" value="1"/>
</dbReference>
<evidence type="ECO:0000256" key="9">
    <source>
        <dbReference type="ARBA" id="ARBA00038341"/>
    </source>
</evidence>
<evidence type="ECO:0000256" key="1">
    <source>
        <dbReference type="ARBA" id="ARBA00004141"/>
    </source>
</evidence>
<keyword evidence="4 10" id="KW-0812">Transmembrane</keyword>
<feature type="domain" description="Cation/H(+) antiporter C-terminal" evidence="13">
    <location>
        <begin position="566"/>
        <end position="717"/>
    </location>
</feature>
<feature type="transmembrane region" description="Helical" evidence="10">
    <location>
        <begin position="273"/>
        <end position="296"/>
    </location>
</feature>
<evidence type="ECO:0000256" key="4">
    <source>
        <dbReference type="ARBA" id="ARBA00022692"/>
    </source>
</evidence>
<sequence>SGLLLGASVLGQFRSVAVKVFPFEDTLLLETMANLGLTYYMFLVGLEMDLSTIRLVGKKTLIMSMTGILAPMGVGIGLFRLIDRDAPAIGQVFWAIALTVSSFPDVARLLSDCKLMQTDIGKTAMTSALVNDIVSWALVVVAITILNGNGVGFWIRILMVFPTIIFVALCWFVLRPVVSWLISHTQGKYSDVHVYCVITAVATFGFITDAFGSHSMIGAFMLGLIIPPGELGMNVMDKCEAFVTGILLPSFFLTTGLRTNVVDLFQQDVLKAVLTIALACLAKIVSTLLVSLFLGFRPKDGFALGVLMNTKGVLAIIVINAGRDLKAFDQRTFAAVIVAYLLMTMVVGPIIKFAYKPTKRFKQQHKRRTLERSKPESALRVITCVHSIRNVSGMINLLKVSNPSRKSPLGVFALHLVELTGRATAAMLIVHDTLNSGDNNNGGRRQRSEEDPIVMAFRNLESENEGDGISVQPLTVVSPYESMHEDINNVAEDKHVTIVLVPFHKHPTSDGRLEDDVNPSIRQVNQNLLSSSPCSVGIYFDRGLGNSVIQLSKDDDSQHRNRNQQLRIAMLFTGGSDDREALAYAWRMAAGNPRVTLTVVRFVPGKDAVGSSPDQDDQKHIDDAYINEFRFKCMCDESISYVHKLVNSGDQTVEAIRTSYNDFDLYVVGKGNDQGASPLTSGLAEWSEFPELGIIGDVLVQSDFRSLASVLVVQQYVAVTTRGGSINGLTATSRQGDRLGHADRNHHDFEAFVNHRQRDDVDDDD</sequence>
<dbReference type="InterPro" id="IPR038770">
    <property type="entry name" value="Na+/solute_symporter_sf"/>
</dbReference>
<comment type="subcellular location">
    <subcellularLocation>
        <location evidence="1">Membrane</location>
        <topology evidence="1">Multi-pass membrane protein</topology>
    </subcellularLocation>
</comment>
<dbReference type="PANTHER" id="PTHR32468">
    <property type="entry name" value="CATION/H + ANTIPORTER"/>
    <property type="match status" value="1"/>
</dbReference>
<evidence type="ECO:0000256" key="2">
    <source>
        <dbReference type="ARBA" id="ARBA00022448"/>
    </source>
</evidence>
<feature type="transmembrane region" description="Helical" evidence="10">
    <location>
        <begin position="194"/>
        <end position="221"/>
    </location>
</feature>
<dbReference type="Proteomes" id="UP000187406">
    <property type="component" value="Unassembled WGS sequence"/>
</dbReference>
<keyword evidence="8 10" id="KW-0472">Membrane</keyword>
<reference evidence="15" key="1">
    <citation type="submission" date="2016-04" db="EMBL/GenBank/DDBJ databases">
        <title>Cephalotus genome sequencing.</title>
        <authorList>
            <person name="Fukushima K."/>
            <person name="Hasebe M."/>
            <person name="Fang X."/>
        </authorList>
    </citation>
    <scope>NUCLEOTIDE SEQUENCE [LARGE SCALE GENOMIC DNA]</scope>
    <source>
        <strain evidence="15">cv. St1</strain>
    </source>
</reference>
<dbReference type="GO" id="GO:0006885">
    <property type="term" value="P:regulation of pH"/>
    <property type="evidence" value="ECO:0007669"/>
    <property type="project" value="TreeGrafter"/>
</dbReference>
<keyword evidence="15" id="KW-1185">Reference proteome</keyword>
<keyword evidence="6 10" id="KW-1133">Transmembrane helix</keyword>
<name>A0A1Q3D8S4_CEPFO</name>
<dbReference type="OrthoDB" id="2687058at2759"/>
<accession>A0A1Q3D8S4</accession>
<evidence type="ECO:0000259" key="12">
    <source>
        <dbReference type="Pfam" id="PF23256"/>
    </source>
</evidence>
<feature type="transmembrane region" description="Helical" evidence="10">
    <location>
        <begin position="241"/>
        <end position="261"/>
    </location>
</feature>
<feature type="transmembrane region" description="Helical" evidence="10">
    <location>
        <begin position="128"/>
        <end position="147"/>
    </location>
</feature>
<keyword evidence="3" id="KW-0633">Potassium transport</keyword>
<dbReference type="Pfam" id="PF23256">
    <property type="entry name" value="CHX17_2nd"/>
    <property type="match status" value="1"/>
</dbReference>
<dbReference type="InterPro" id="IPR050794">
    <property type="entry name" value="CPA2_transporter"/>
</dbReference>
<evidence type="ECO:0000256" key="5">
    <source>
        <dbReference type="ARBA" id="ARBA00022958"/>
    </source>
</evidence>
<keyword evidence="7" id="KW-0406">Ion transport</keyword>
<dbReference type="InterPro" id="IPR057290">
    <property type="entry name" value="CHX17_C"/>
</dbReference>
<evidence type="ECO:0000259" key="11">
    <source>
        <dbReference type="Pfam" id="PF00999"/>
    </source>
</evidence>
<keyword evidence="2" id="KW-0813">Transport</keyword>
<feature type="transmembrane region" description="Helical" evidence="10">
    <location>
        <begin position="27"/>
        <end position="48"/>
    </location>
</feature>
<dbReference type="PANTHER" id="PTHR32468:SF74">
    <property type="entry name" value="CATION_H(+) ANTIPORTER 21-RELATED"/>
    <property type="match status" value="1"/>
</dbReference>
<feature type="transmembrane region" description="Helical" evidence="10">
    <location>
        <begin position="153"/>
        <end position="174"/>
    </location>
</feature>
<evidence type="ECO:0000256" key="10">
    <source>
        <dbReference type="SAM" id="Phobius"/>
    </source>
</evidence>
<evidence type="ECO:0000256" key="8">
    <source>
        <dbReference type="ARBA" id="ARBA00023136"/>
    </source>
</evidence>